<accession>X1R144</accession>
<evidence type="ECO:0000313" key="1">
    <source>
        <dbReference type="EMBL" id="GAI74253.1"/>
    </source>
</evidence>
<comment type="caution">
    <text evidence="1">The sequence shown here is derived from an EMBL/GenBank/DDBJ whole genome shotgun (WGS) entry which is preliminary data.</text>
</comment>
<gene>
    <name evidence="1" type="ORF">S12H4_15808</name>
</gene>
<dbReference type="EMBL" id="BARW01007615">
    <property type="protein sequence ID" value="GAI74253.1"/>
    <property type="molecule type" value="Genomic_DNA"/>
</dbReference>
<name>X1R144_9ZZZZ</name>
<sequence length="149" mass="17957">MEGVKYDDKFLLVFWDKMRYFKAHYIYPSQETLLKWLRNQGGLGVSRRTLNRYLRELQNRQIIGRIRRIRHDPLKGMQFATTLYSIGLLGLRKLVMLGVITWEQFRLYIKNSNPFRIREPKKNRKGLRNHNNGFYKTAKKLGDLFKNPH</sequence>
<reference evidence="1" key="1">
    <citation type="journal article" date="2014" name="Front. Microbiol.">
        <title>High frequency of phylogenetically diverse reductive dehalogenase-homologous genes in deep subseafloor sedimentary metagenomes.</title>
        <authorList>
            <person name="Kawai M."/>
            <person name="Futagami T."/>
            <person name="Toyoda A."/>
            <person name="Takaki Y."/>
            <person name="Nishi S."/>
            <person name="Hori S."/>
            <person name="Arai W."/>
            <person name="Tsubouchi T."/>
            <person name="Morono Y."/>
            <person name="Uchiyama I."/>
            <person name="Ito T."/>
            <person name="Fujiyama A."/>
            <person name="Inagaki F."/>
            <person name="Takami H."/>
        </authorList>
    </citation>
    <scope>NUCLEOTIDE SEQUENCE</scope>
    <source>
        <strain evidence="1">Expedition CK06-06</strain>
    </source>
</reference>
<protein>
    <submittedName>
        <fullName evidence="1">Uncharacterized protein</fullName>
    </submittedName>
</protein>
<proteinExistence type="predicted"/>
<dbReference type="AlphaFoldDB" id="X1R144"/>
<organism evidence="1">
    <name type="scientific">marine sediment metagenome</name>
    <dbReference type="NCBI Taxonomy" id="412755"/>
    <lineage>
        <taxon>unclassified sequences</taxon>
        <taxon>metagenomes</taxon>
        <taxon>ecological metagenomes</taxon>
    </lineage>
</organism>